<feature type="transmembrane region" description="Helical" evidence="2">
    <location>
        <begin position="258"/>
        <end position="281"/>
    </location>
</feature>
<evidence type="ECO:0000256" key="1">
    <source>
        <dbReference type="SAM" id="MobiDB-lite"/>
    </source>
</evidence>
<evidence type="ECO:0000256" key="2">
    <source>
        <dbReference type="SAM" id="Phobius"/>
    </source>
</evidence>
<feature type="transmembrane region" description="Helical" evidence="2">
    <location>
        <begin position="136"/>
        <end position="160"/>
    </location>
</feature>
<keyword evidence="2" id="KW-0472">Membrane</keyword>
<dbReference type="RefSeq" id="WP_022921584.1">
    <property type="nucleotide sequence ID" value="NZ_BMLB01000003.1"/>
</dbReference>
<comment type="caution">
    <text evidence="3">The sequence shown here is derived from an EMBL/GenBank/DDBJ whole genome shotgun (WGS) entry which is preliminary data.</text>
</comment>
<proteinExistence type="predicted"/>
<feature type="transmembrane region" description="Helical" evidence="2">
    <location>
        <begin position="58"/>
        <end position="77"/>
    </location>
</feature>
<dbReference type="EMBL" id="BMLB01000003">
    <property type="protein sequence ID" value="GGK68032.1"/>
    <property type="molecule type" value="Genomic_DNA"/>
</dbReference>
<organism evidence="3 4">
    <name type="scientific">Ornithinimicrobium pekingense</name>
    <dbReference type="NCBI Taxonomy" id="384677"/>
    <lineage>
        <taxon>Bacteria</taxon>
        <taxon>Bacillati</taxon>
        <taxon>Actinomycetota</taxon>
        <taxon>Actinomycetes</taxon>
        <taxon>Micrococcales</taxon>
        <taxon>Ornithinimicrobiaceae</taxon>
        <taxon>Ornithinimicrobium</taxon>
    </lineage>
</organism>
<feature type="compositionally biased region" description="Polar residues" evidence="1">
    <location>
        <begin position="309"/>
        <end position="319"/>
    </location>
</feature>
<gene>
    <name evidence="3" type="ORF">GCM10011509_15530</name>
</gene>
<accession>A0ABQ2FAB2</accession>
<evidence type="ECO:0000313" key="3">
    <source>
        <dbReference type="EMBL" id="GGK68032.1"/>
    </source>
</evidence>
<dbReference type="Proteomes" id="UP000662111">
    <property type="component" value="Unassembled WGS sequence"/>
</dbReference>
<sequence>MLVDAIVLLLVGLLALLLPSSSVYRAHLSRRLVHQTRAHLPADQATALEARVARRARGMGAGIVLAGAGALVAALAWDGAEEARGGLLFLSLVFVGGAAGLATVDVLRPGAVPDGPRSARATVPTLADYVPRPLRILSWVFVGAGGVALATTLVLARSAWFDTTTLLSSPVPLLAVALPLLVVLCGLAVRRVLDAPQPARDEVELFWQDAVRAQTLNSLVATAPLVSLLALTVCGAVLDDAASAAALARGEVGPGWSLVLLVASYALPFVLVLVALALTVATGRRHSGGMHHFRDRLWGGRAAGRPGGSTVTGPSPSEA</sequence>
<name>A0ABQ2FAB2_9MICO</name>
<keyword evidence="2" id="KW-0812">Transmembrane</keyword>
<evidence type="ECO:0000313" key="4">
    <source>
        <dbReference type="Proteomes" id="UP000662111"/>
    </source>
</evidence>
<feature type="transmembrane region" description="Helical" evidence="2">
    <location>
        <begin position="172"/>
        <end position="193"/>
    </location>
</feature>
<keyword evidence="4" id="KW-1185">Reference proteome</keyword>
<feature type="region of interest" description="Disordered" evidence="1">
    <location>
        <begin position="299"/>
        <end position="319"/>
    </location>
</feature>
<feature type="transmembrane region" description="Helical" evidence="2">
    <location>
        <begin position="83"/>
        <end position="107"/>
    </location>
</feature>
<reference evidence="4" key="1">
    <citation type="journal article" date="2019" name="Int. J. Syst. Evol. Microbiol.">
        <title>The Global Catalogue of Microorganisms (GCM) 10K type strain sequencing project: providing services to taxonomists for standard genome sequencing and annotation.</title>
        <authorList>
            <consortium name="The Broad Institute Genomics Platform"/>
            <consortium name="The Broad Institute Genome Sequencing Center for Infectious Disease"/>
            <person name="Wu L."/>
            <person name="Ma J."/>
        </authorList>
    </citation>
    <scope>NUCLEOTIDE SEQUENCE [LARGE SCALE GENOMIC DNA]</scope>
    <source>
        <strain evidence="4">CGMCC 1.5362</strain>
    </source>
</reference>
<protein>
    <submittedName>
        <fullName evidence="3">Uncharacterized protein</fullName>
    </submittedName>
</protein>
<feature type="transmembrane region" description="Helical" evidence="2">
    <location>
        <begin position="214"/>
        <end position="238"/>
    </location>
</feature>
<keyword evidence="2" id="KW-1133">Transmembrane helix</keyword>
<feature type="transmembrane region" description="Helical" evidence="2">
    <location>
        <begin position="6"/>
        <end position="24"/>
    </location>
</feature>